<protein>
    <submittedName>
        <fullName evidence="2">Uncharacterized protein</fullName>
    </submittedName>
</protein>
<sequence>MSFSAQQNDCCLEVSCTMYIGNVSNLSLSVGILSFFPIFIMIVIRPKLKFKRNYLCNLLVF</sequence>
<keyword evidence="1" id="KW-1133">Transmembrane helix</keyword>
<feature type="transmembrane region" description="Helical" evidence="1">
    <location>
        <begin position="26"/>
        <end position="44"/>
    </location>
</feature>
<dbReference type="AlphaFoldDB" id="A0AAN8Q8M2"/>
<dbReference type="EMBL" id="JAGTTL010001991">
    <property type="protein sequence ID" value="KAK6274341.1"/>
    <property type="molecule type" value="Genomic_DNA"/>
</dbReference>
<dbReference type="Proteomes" id="UP001356427">
    <property type="component" value="Unassembled WGS sequence"/>
</dbReference>
<accession>A0AAN8Q8M2</accession>
<keyword evidence="1" id="KW-0812">Transmembrane</keyword>
<gene>
    <name evidence="2" type="ORF">J4Q44_G00392570</name>
</gene>
<keyword evidence="3" id="KW-1185">Reference proteome</keyword>
<feature type="non-terminal residue" evidence="2">
    <location>
        <position position="61"/>
    </location>
</feature>
<name>A0AAN8Q8M2_9TELE</name>
<evidence type="ECO:0000256" key="1">
    <source>
        <dbReference type="SAM" id="Phobius"/>
    </source>
</evidence>
<comment type="caution">
    <text evidence="2">The sequence shown here is derived from an EMBL/GenBank/DDBJ whole genome shotgun (WGS) entry which is preliminary data.</text>
</comment>
<organism evidence="2 3">
    <name type="scientific">Coregonus suidteri</name>
    <dbReference type="NCBI Taxonomy" id="861788"/>
    <lineage>
        <taxon>Eukaryota</taxon>
        <taxon>Metazoa</taxon>
        <taxon>Chordata</taxon>
        <taxon>Craniata</taxon>
        <taxon>Vertebrata</taxon>
        <taxon>Euteleostomi</taxon>
        <taxon>Actinopterygii</taxon>
        <taxon>Neopterygii</taxon>
        <taxon>Teleostei</taxon>
        <taxon>Protacanthopterygii</taxon>
        <taxon>Salmoniformes</taxon>
        <taxon>Salmonidae</taxon>
        <taxon>Coregoninae</taxon>
        <taxon>Coregonus</taxon>
    </lineage>
</organism>
<proteinExistence type="predicted"/>
<reference evidence="2 3" key="1">
    <citation type="submission" date="2021-04" db="EMBL/GenBank/DDBJ databases">
        <authorList>
            <person name="De Guttry C."/>
            <person name="Zahm M."/>
            <person name="Klopp C."/>
            <person name="Cabau C."/>
            <person name="Louis A."/>
            <person name="Berthelot C."/>
            <person name="Parey E."/>
            <person name="Roest Crollius H."/>
            <person name="Montfort J."/>
            <person name="Robinson-Rechavi M."/>
            <person name="Bucao C."/>
            <person name="Bouchez O."/>
            <person name="Gislard M."/>
            <person name="Lluch J."/>
            <person name="Milhes M."/>
            <person name="Lampietro C."/>
            <person name="Lopez Roques C."/>
            <person name="Donnadieu C."/>
            <person name="Braasch I."/>
            <person name="Desvignes T."/>
            <person name="Postlethwait J."/>
            <person name="Bobe J."/>
            <person name="Wedekind C."/>
            <person name="Guiguen Y."/>
        </authorList>
    </citation>
    <scope>NUCLEOTIDE SEQUENCE [LARGE SCALE GENOMIC DNA]</scope>
    <source>
        <strain evidence="2">Cs_M1</strain>
        <tissue evidence="2">Blood</tissue>
    </source>
</reference>
<keyword evidence="1" id="KW-0472">Membrane</keyword>
<evidence type="ECO:0000313" key="2">
    <source>
        <dbReference type="EMBL" id="KAK6274341.1"/>
    </source>
</evidence>
<evidence type="ECO:0000313" key="3">
    <source>
        <dbReference type="Proteomes" id="UP001356427"/>
    </source>
</evidence>